<name>A0A1B0GEF4_GLOMM</name>
<dbReference type="InterPro" id="IPR001810">
    <property type="entry name" value="F-box_dom"/>
</dbReference>
<dbReference type="Proteomes" id="UP000092444">
    <property type="component" value="Unassembled WGS sequence"/>
</dbReference>
<evidence type="ECO:0000313" key="3">
    <source>
        <dbReference type="Proteomes" id="UP000092444"/>
    </source>
</evidence>
<feature type="domain" description="F-box" evidence="1">
    <location>
        <begin position="12"/>
        <end position="56"/>
    </location>
</feature>
<accession>A0A1B0GEF4</accession>
<reference evidence="2" key="1">
    <citation type="submission" date="2020-05" db="UniProtKB">
        <authorList>
            <consortium name="EnsemblMetazoa"/>
        </authorList>
    </citation>
    <scope>IDENTIFICATION</scope>
    <source>
        <strain evidence="2">Yale</strain>
    </source>
</reference>
<dbReference type="VEuPathDB" id="VectorBase:GMOY011678"/>
<dbReference type="EMBL" id="CCAG010012216">
    <property type="status" value="NOT_ANNOTATED_CDS"/>
    <property type="molecule type" value="Genomic_DNA"/>
</dbReference>
<sequence>MSHDSFTDTGSILTINDLDEYCLLEIFRNLKFKDHLNVKKVCKRFNDLILRIWSKKKRVAICRKFLNQYFYGSYQDLKDYISEITSSIEDLTVINDHFLFMNLLSDLNFPEVRTLKIQKSSDDELEMWPIEKFPRIENFYICGPKISMANSFIRRNAMKYTKNSDDYKETFCHDRDRFRSIKFYIANVLQRMPNFKLLAVCYIDKRESDHNTIKLELLRLPHRENYS</sequence>
<dbReference type="SMART" id="SM00256">
    <property type="entry name" value="FBOX"/>
    <property type="match status" value="1"/>
</dbReference>
<evidence type="ECO:0000259" key="1">
    <source>
        <dbReference type="PROSITE" id="PS50181"/>
    </source>
</evidence>
<dbReference type="Pfam" id="PF00646">
    <property type="entry name" value="F-box"/>
    <property type="match status" value="1"/>
</dbReference>
<protein>
    <recommendedName>
        <fullName evidence="1">F-box domain-containing protein</fullName>
    </recommendedName>
</protein>
<organism evidence="2 3">
    <name type="scientific">Glossina morsitans morsitans</name>
    <name type="common">Savannah tsetse fly</name>
    <dbReference type="NCBI Taxonomy" id="37546"/>
    <lineage>
        <taxon>Eukaryota</taxon>
        <taxon>Metazoa</taxon>
        <taxon>Ecdysozoa</taxon>
        <taxon>Arthropoda</taxon>
        <taxon>Hexapoda</taxon>
        <taxon>Insecta</taxon>
        <taxon>Pterygota</taxon>
        <taxon>Neoptera</taxon>
        <taxon>Endopterygota</taxon>
        <taxon>Diptera</taxon>
        <taxon>Brachycera</taxon>
        <taxon>Muscomorpha</taxon>
        <taxon>Hippoboscoidea</taxon>
        <taxon>Glossinidae</taxon>
        <taxon>Glossina</taxon>
    </lineage>
</organism>
<dbReference type="SUPFAM" id="SSF81383">
    <property type="entry name" value="F-box domain"/>
    <property type="match status" value="1"/>
</dbReference>
<keyword evidence="3" id="KW-1185">Reference proteome</keyword>
<dbReference type="InterPro" id="IPR036047">
    <property type="entry name" value="F-box-like_dom_sf"/>
</dbReference>
<evidence type="ECO:0000313" key="2">
    <source>
        <dbReference type="EnsemblMetazoa" id="GMOY011678-PA"/>
    </source>
</evidence>
<dbReference type="PROSITE" id="PS50181">
    <property type="entry name" value="FBOX"/>
    <property type="match status" value="1"/>
</dbReference>
<proteinExistence type="predicted"/>
<dbReference type="Gene3D" id="1.20.1280.50">
    <property type="match status" value="1"/>
</dbReference>
<dbReference type="EnsemblMetazoa" id="GMOY011678-RA">
    <property type="protein sequence ID" value="GMOY011678-PA"/>
    <property type="gene ID" value="GMOY011678"/>
</dbReference>
<dbReference type="AlphaFoldDB" id="A0A1B0GEF4"/>